<dbReference type="GO" id="GO:0016747">
    <property type="term" value="F:acyltransferase activity, transferring groups other than amino-acyl groups"/>
    <property type="evidence" value="ECO:0007669"/>
    <property type="project" value="InterPro"/>
</dbReference>
<dbReference type="PANTHER" id="PTHR43617">
    <property type="entry name" value="L-AMINO ACID N-ACETYLTRANSFERASE"/>
    <property type="match status" value="1"/>
</dbReference>
<dbReference type="InterPro" id="IPR050276">
    <property type="entry name" value="MshD_Acetyltransferase"/>
</dbReference>
<protein>
    <submittedName>
        <fullName evidence="2">Transcriptional regulator</fullName>
    </submittedName>
</protein>
<evidence type="ECO:0000313" key="3">
    <source>
        <dbReference type="Proteomes" id="UP000015854"/>
    </source>
</evidence>
<evidence type="ECO:0000259" key="1">
    <source>
        <dbReference type="PROSITE" id="PS51186"/>
    </source>
</evidence>
<dbReference type="InterPro" id="IPR016181">
    <property type="entry name" value="Acyl_CoA_acyltransferase"/>
</dbReference>
<dbReference type="CDD" id="cd04301">
    <property type="entry name" value="NAT_SF"/>
    <property type="match status" value="1"/>
</dbReference>
<gene>
    <name evidence="2" type="ORF">LLT6_08705</name>
</gene>
<dbReference type="Gene3D" id="3.40.630.30">
    <property type="match status" value="1"/>
</dbReference>
<dbReference type="PANTHER" id="PTHR43617:SF2">
    <property type="entry name" value="UPF0039 PROTEIN SLL0451"/>
    <property type="match status" value="1"/>
</dbReference>
<dbReference type="Proteomes" id="UP000015854">
    <property type="component" value="Unassembled WGS sequence"/>
</dbReference>
<evidence type="ECO:0000313" key="2">
    <source>
        <dbReference type="EMBL" id="EQC56797.1"/>
    </source>
</evidence>
<comment type="caution">
    <text evidence="2">The sequence shown here is derived from an EMBL/GenBank/DDBJ whole genome shotgun (WGS) entry which is preliminary data.</text>
</comment>
<dbReference type="PROSITE" id="PS51186">
    <property type="entry name" value="GNAT"/>
    <property type="match status" value="1"/>
</dbReference>
<proteinExistence type="predicted"/>
<sequence>MKVLLRKALPEDFQEIAFVHYKAWLETYHGLLPKIFLDKRSLESSITIFKNNHCANTVVAIADDKVVGFCCWGSLRENSFQENLGEIQGIYLLDAYQKNKIGRKIIEFALEQLVTEKYSKVGLWVLNTNENAINFYKKMGFSDTGIFKEENLGEVVTEIFLRRNYRQKYISDIFFYFVPLLYF</sequence>
<dbReference type="Pfam" id="PF00583">
    <property type="entry name" value="Acetyltransf_1"/>
    <property type="match status" value="1"/>
</dbReference>
<dbReference type="PATRIC" id="fig|1234876.3.peg.1151"/>
<name>T0SCT2_LACLC</name>
<accession>T0SCT2</accession>
<dbReference type="AlphaFoldDB" id="T0SCT2"/>
<reference evidence="2 3" key="1">
    <citation type="journal article" date="2013" name="ISME J.">
        <title>Multifactorial diversity sustains microbial community stability.</title>
        <authorList>
            <person name="Erkus O."/>
            <person name="de Jager V.C."/>
            <person name="Spus M."/>
            <person name="van Alen-Boerrigter I.J."/>
            <person name="van Rijswijck I.M."/>
            <person name="Hazelwood L."/>
            <person name="Janssen P.W."/>
            <person name="van Hijum S.A."/>
            <person name="Kleerebezem M."/>
            <person name="Smid E.J."/>
        </authorList>
    </citation>
    <scope>NUCLEOTIDE SEQUENCE [LARGE SCALE GENOMIC DNA]</scope>
    <source>
        <strain evidence="2 3">TIFN6</strain>
    </source>
</reference>
<dbReference type="SUPFAM" id="SSF55729">
    <property type="entry name" value="Acyl-CoA N-acyltransferases (Nat)"/>
    <property type="match status" value="1"/>
</dbReference>
<dbReference type="EMBL" id="ATBB01000258">
    <property type="protein sequence ID" value="EQC56797.1"/>
    <property type="molecule type" value="Genomic_DNA"/>
</dbReference>
<organism evidence="2 3">
    <name type="scientific">Lactococcus cremoris subsp. cremoris TIFN6</name>
    <dbReference type="NCBI Taxonomy" id="1234876"/>
    <lineage>
        <taxon>Bacteria</taxon>
        <taxon>Bacillati</taxon>
        <taxon>Bacillota</taxon>
        <taxon>Bacilli</taxon>
        <taxon>Lactobacillales</taxon>
        <taxon>Streptococcaceae</taxon>
        <taxon>Lactococcus</taxon>
        <taxon>Lactococcus cremoris subsp. cremoris</taxon>
    </lineage>
</organism>
<dbReference type="InterPro" id="IPR000182">
    <property type="entry name" value="GNAT_dom"/>
</dbReference>
<feature type="domain" description="N-acetyltransferase" evidence="1">
    <location>
        <begin position="3"/>
        <end position="162"/>
    </location>
</feature>